<dbReference type="Gene3D" id="3.90.320.10">
    <property type="match status" value="1"/>
</dbReference>
<dbReference type="RefSeq" id="WP_074662979.1">
    <property type="nucleotide sequence ID" value="NZ_FNAU01000010.1"/>
</dbReference>
<feature type="binding site" evidence="15">
    <location>
        <begin position="54"/>
        <end position="61"/>
    </location>
    <ligand>
        <name>ATP</name>
        <dbReference type="ChEBI" id="CHEBI:30616"/>
    </ligand>
</feature>
<dbReference type="InterPro" id="IPR000212">
    <property type="entry name" value="DNA_helicase_UvrD/REP"/>
</dbReference>
<dbReference type="Pfam" id="PF00580">
    <property type="entry name" value="UvrD-helicase"/>
    <property type="match status" value="1"/>
</dbReference>
<evidence type="ECO:0000259" key="18">
    <source>
        <dbReference type="PROSITE" id="PS51198"/>
    </source>
</evidence>
<sequence>MRAQDAEELLWKIIARGRPVPEVRDAETRAAYQFPTAEQQRVIYSEAPAVLVIAGAGSGKTTTMTQRIAYHVAAGNVRPREVLGLTFTRKAAANLSEKVAQTLGALGNIGSPHGNENRLESGAEAAEQEDTRAGFAQELERPTISTYNSFAQEIASSYGMLVGVDPTARLITDAERFQIMEEVVAETPDTELAQLLDGMSARAATENALQLAAAVIDNSVAYQDEYEALEAARKFLTAEGQAVDLAVQEELTFKAALLQHPKAKASWDKLRGDKKPGSLPETLLSTNDPATNGTTAMADTGAQVTGGDSATGQALGNSATWPVIGHNVLDKKLALLQIVERYFDRKRELGVSEFADQVTTASRIVTTYPEIARELSSQYRLILLDEYQDTSVSQATFLLNALAAHFEGFRSITAVGDPNQAIYGWRGASSAALTQFADLAQKALDRDASRRNIAPRSVETMHLMTAFRNDQAVLAAGNSVVEPLAEAEFHTAPGERYQPEEYRAQVTAEREECARNGLLSPEEARDPSYWPANIRPHANAETDLDLAADSNLAAGADLSSGDASVGGASAGGASQPAHTGLSFGTPAVEVNRLQGRPGIGAGKVSEIRTLLRADSYRAIARKIMNTYARVEEENERRQARGEEPRQAEIAVLCRKRSYQDLVVRALREIDPEGKVIRFEKVGGDSLISRPEIVTVRAALGVVADPRRGDLFARLLAHWNIGAPDIRGLAKWARTYARLEIDSLENGSLENSSNGTAVAGTEKAGSAATPTVATSAEATASAGAKTSAEATANASAKTRPEAATTAGTSPEPAEALDARGEANLVEALAALFEPDGEAAPSPTAASRTSASQPAASQPVPSQPVPSQETPSQVTPSGQNRVARSGPRSLSALAAAARQSFSPTGRARLENMQRVLSRLRAAAHMPLGDMGALASHELGIDVAIASRTRGAQRVRTSMDQFISLARQYQEEHEGADLASFVAWLDAVDEHEYGGEEEAGEDAPLAGAGDSEEIEVVPGVVQIMTIHTAKGLEWRDLVVVPEMVEGQFSVKKTGLQGWASSAGEFPYPLRADYEYLPKFEIAQTGGKLALGTAYAHFLDAVAYRESEEERRLAYVAFTRATRELCVAGYAFRDEEDVANTAAEYEKLEIKRDKAMDAVSKQEEQVAKRATKPSQNKLARLKAELAETETQLLVGVPAREPSRFVELLHTAEKHGELQIDTGEHEPDYPEAWKKLAPATYTLEDLRALFPKETLFPPDPAPLPDYFAPTGVLHWPQDLQRTLPIDPAEAAPGELAELTEAVEYLCRARRRSASASAGGADTYAPTAAGETAMAGQEAEVLVQPYFTATDVVNLAAAPGEYASQRARPIPREPSRAARLGTQLHARIAGSYAAAATLDIDAVTGFESPLVDEDLHTEEEEAALFAAFERTRWAKCRPLAIEQSLEVVIAGQVVRCTIDAVLDSSGIAGEPPVMIVDWKTGRRVRGRSLASRELQLAIYRLAWAKTRGEALENVGARFVYLREDESRQDLPAGMLSEAEITARFEAAIETMNTEYRAFIRAHSGQL</sequence>
<keyword evidence="3 15" id="KW-0547">Nucleotide-binding</keyword>
<protein>
    <recommendedName>
        <fullName evidence="13">DNA 3'-5' helicase</fullName>
        <ecNumber evidence="13">5.6.2.4</ecNumber>
    </recommendedName>
</protein>
<keyword evidence="7" id="KW-0269">Exonuclease</keyword>
<evidence type="ECO:0000256" key="14">
    <source>
        <dbReference type="ARBA" id="ARBA00048988"/>
    </source>
</evidence>
<evidence type="ECO:0000256" key="9">
    <source>
        <dbReference type="ARBA" id="ARBA00023125"/>
    </source>
</evidence>
<gene>
    <name evidence="20" type="ORF">R6G71_04735</name>
    <name evidence="21" type="ORF">SAMN05421878_11065</name>
</gene>
<dbReference type="Pfam" id="PF12705">
    <property type="entry name" value="PDDEXK_1"/>
    <property type="match status" value="1"/>
</dbReference>
<evidence type="ECO:0000313" key="20">
    <source>
        <dbReference type="EMBL" id="MDY5153353.1"/>
    </source>
</evidence>
<keyword evidence="4" id="KW-0227">DNA damage</keyword>
<evidence type="ECO:0000256" key="3">
    <source>
        <dbReference type="ARBA" id="ARBA00022741"/>
    </source>
</evidence>
<keyword evidence="11" id="KW-0413">Isomerase</keyword>
<evidence type="ECO:0000256" key="13">
    <source>
        <dbReference type="ARBA" id="ARBA00034808"/>
    </source>
</evidence>
<evidence type="ECO:0000256" key="10">
    <source>
        <dbReference type="ARBA" id="ARBA00023204"/>
    </source>
</evidence>
<feature type="region of interest" description="Disordered" evidence="17">
    <location>
        <begin position="267"/>
        <end position="292"/>
    </location>
</feature>
<dbReference type="EMBL" id="JAWNFU010000002">
    <property type="protein sequence ID" value="MDY5153353.1"/>
    <property type="molecule type" value="Genomic_DNA"/>
</dbReference>
<dbReference type="InterPro" id="IPR011604">
    <property type="entry name" value="PDDEXK-like_dom_sf"/>
</dbReference>
<dbReference type="GO" id="GO:0005524">
    <property type="term" value="F:ATP binding"/>
    <property type="evidence" value="ECO:0007669"/>
    <property type="project" value="UniProtKB-UniRule"/>
</dbReference>
<proteinExistence type="inferred from homology"/>
<feature type="compositionally biased region" description="Basic and acidic residues" evidence="17">
    <location>
        <begin position="267"/>
        <end position="276"/>
    </location>
</feature>
<keyword evidence="5 15" id="KW-0378">Hydrolase</keyword>
<keyword evidence="10" id="KW-0234">DNA repair</keyword>
<feature type="region of interest" description="Disordered" evidence="17">
    <location>
        <begin position="746"/>
        <end position="813"/>
    </location>
</feature>
<dbReference type="EMBL" id="FNAU01000010">
    <property type="protein sequence ID" value="SDE48755.1"/>
    <property type="molecule type" value="Genomic_DNA"/>
</dbReference>
<dbReference type="Gene3D" id="3.40.50.300">
    <property type="entry name" value="P-loop containing nucleotide triphosphate hydrolases"/>
    <property type="match status" value="4"/>
</dbReference>
<dbReference type="GO" id="GO:0004527">
    <property type="term" value="F:exonuclease activity"/>
    <property type="evidence" value="ECO:0007669"/>
    <property type="project" value="UniProtKB-KW"/>
</dbReference>
<evidence type="ECO:0000256" key="6">
    <source>
        <dbReference type="ARBA" id="ARBA00022806"/>
    </source>
</evidence>
<dbReference type="CDD" id="cd17932">
    <property type="entry name" value="DEXQc_UvrD"/>
    <property type="match status" value="1"/>
</dbReference>
<dbReference type="SUPFAM" id="SSF52540">
    <property type="entry name" value="P-loop containing nucleoside triphosphate hydrolases"/>
    <property type="match status" value="1"/>
</dbReference>
<dbReference type="Proteomes" id="UP001273799">
    <property type="component" value="Unassembled WGS sequence"/>
</dbReference>
<feature type="compositionally biased region" description="Polar residues" evidence="17">
    <location>
        <begin position="283"/>
        <end position="292"/>
    </location>
</feature>
<feature type="coiled-coil region" evidence="16">
    <location>
        <begin position="1134"/>
        <end position="1161"/>
    </location>
</feature>
<dbReference type="InterPro" id="IPR038726">
    <property type="entry name" value="PDDEXK_AddAB-type"/>
</dbReference>
<dbReference type="InterPro" id="IPR013986">
    <property type="entry name" value="DExx_box_DNA_helicase_dom_sf"/>
</dbReference>
<feature type="compositionally biased region" description="Low complexity" evidence="17">
    <location>
        <begin position="763"/>
        <end position="796"/>
    </location>
</feature>
<keyword evidence="9" id="KW-0238">DNA-binding</keyword>
<evidence type="ECO:0000256" key="8">
    <source>
        <dbReference type="ARBA" id="ARBA00022840"/>
    </source>
</evidence>
<dbReference type="PROSITE" id="PS51217">
    <property type="entry name" value="UVRD_HELICASE_CTER"/>
    <property type="match status" value="1"/>
</dbReference>
<dbReference type="Pfam" id="PF13361">
    <property type="entry name" value="UvrD_C"/>
    <property type="match status" value="1"/>
</dbReference>
<evidence type="ECO:0000256" key="17">
    <source>
        <dbReference type="SAM" id="MobiDB-lite"/>
    </source>
</evidence>
<comment type="catalytic activity">
    <reaction evidence="14">
        <text>ATP + H2O = ADP + phosphate + H(+)</text>
        <dbReference type="Rhea" id="RHEA:13065"/>
        <dbReference type="ChEBI" id="CHEBI:15377"/>
        <dbReference type="ChEBI" id="CHEBI:15378"/>
        <dbReference type="ChEBI" id="CHEBI:30616"/>
        <dbReference type="ChEBI" id="CHEBI:43474"/>
        <dbReference type="ChEBI" id="CHEBI:456216"/>
        <dbReference type="EC" id="5.6.2.4"/>
    </reaction>
</comment>
<evidence type="ECO:0000256" key="4">
    <source>
        <dbReference type="ARBA" id="ARBA00022763"/>
    </source>
</evidence>
<evidence type="ECO:0000256" key="7">
    <source>
        <dbReference type="ARBA" id="ARBA00022839"/>
    </source>
</evidence>
<comment type="catalytic activity">
    <reaction evidence="12">
        <text>Couples ATP hydrolysis with the unwinding of duplex DNA by translocating in the 3'-5' direction.</text>
        <dbReference type="EC" id="5.6.2.4"/>
    </reaction>
</comment>
<keyword evidence="22" id="KW-1185">Reference proteome</keyword>
<dbReference type="Proteomes" id="UP000182744">
    <property type="component" value="Unassembled WGS sequence"/>
</dbReference>
<dbReference type="InterPro" id="IPR014017">
    <property type="entry name" value="DNA_helicase_UvrD-like_C"/>
</dbReference>
<evidence type="ECO:0000256" key="16">
    <source>
        <dbReference type="SAM" id="Coils"/>
    </source>
</evidence>
<accession>A0A1G7DD83</accession>
<reference evidence="22" key="2">
    <citation type="submission" date="2016-10" db="EMBL/GenBank/DDBJ databases">
        <authorList>
            <person name="Varghese N."/>
        </authorList>
    </citation>
    <scope>NUCLEOTIDE SEQUENCE [LARGE SCALE GENOMIC DNA]</scope>
    <source>
        <strain evidence="22">DSM 20639</strain>
    </source>
</reference>
<dbReference type="PROSITE" id="PS51198">
    <property type="entry name" value="UVRD_HELICASE_ATP_BIND"/>
    <property type="match status" value="1"/>
</dbReference>
<dbReference type="GO" id="GO:0003677">
    <property type="term" value="F:DNA binding"/>
    <property type="evidence" value="ECO:0007669"/>
    <property type="project" value="UniProtKB-KW"/>
</dbReference>
<reference evidence="20" key="3">
    <citation type="submission" date="2023-10" db="EMBL/GenBank/DDBJ databases">
        <title>Whole Genome based description of the genera Actinobaculum and Actinotignum reveals a complex phylogenetic relationship within the species included in the genus Actinotignum.</title>
        <authorList>
            <person name="Jensen C.S."/>
            <person name="Dargis R."/>
            <person name="Kemp M."/>
            <person name="Christensen J.J."/>
        </authorList>
    </citation>
    <scope>NUCLEOTIDE SEQUENCE</scope>
    <source>
        <strain evidence="20">Actinobaculum_suis_CCUG19206T</strain>
    </source>
</reference>
<evidence type="ECO:0000256" key="12">
    <source>
        <dbReference type="ARBA" id="ARBA00034617"/>
    </source>
</evidence>
<evidence type="ECO:0000256" key="5">
    <source>
        <dbReference type="ARBA" id="ARBA00022801"/>
    </source>
</evidence>
<evidence type="ECO:0000256" key="2">
    <source>
        <dbReference type="ARBA" id="ARBA00022722"/>
    </source>
</evidence>
<evidence type="ECO:0000256" key="11">
    <source>
        <dbReference type="ARBA" id="ARBA00023235"/>
    </source>
</evidence>
<keyword evidence="8 15" id="KW-0067">ATP-binding</keyword>
<dbReference type="InterPro" id="IPR014016">
    <property type="entry name" value="UvrD-like_ATP-bd"/>
</dbReference>
<dbReference type="InterPro" id="IPR027417">
    <property type="entry name" value="P-loop_NTPase"/>
</dbReference>
<dbReference type="PANTHER" id="PTHR11070:SF55">
    <property type="entry name" value="DNA 3'-5' HELICASE"/>
    <property type="match status" value="1"/>
</dbReference>
<evidence type="ECO:0000256" key="15">
    <source>
        <dbReference type="PROSITE-ProRule" id="PRU00560"/>
    </source>
</evidence>
<dbReference type="Gene3D" id="1.10.10.160">
    <property type="match status" value="1"/>
</dbReference>
<keyword evidence="16" id="KW-0175">Coiled coil</keyword>
<comment type="similarity">
    <text evidence="1">Belongs to the helicase family. UvrD subfamily.</text>
</comment>
<name>A0A1G7DD83_9ACTO</name>
<keyword evidence="6 15" id="KW-0347">Helicase</keyword>
<organism evidence="21 22">
    <name type="scientific">Actinobaculum suis</name>
    <dbReference type="NCBI Taxonomy" id="1657"/>
    <lineage>
        <taxon>Bacteria</taxon>
        <taxon>Bacillati</taxon>
        <taxon>Actinomycetota</taxon>
        <taxon>Actinomycetes</taxon>
        <taxon>Actinomycetales</taxon>
        <taxon>Actinomycetaceae</taxon>
        <taxon>Actinobaculum</taxon>
    </lineage>
</organism>
<feature type="domain" description="UvrD-like helicase ATP-binding" evidence="18">
    <location>
        <begin position="33"/>
        <end position="470"/>
    </location>
</feature>
<evidence type="ECO:0000256" key="1">
    <source>
        <dbReference type="ARBA" id="ARBA00009922"/>
    </source>
</evidence>
<dbReference type="GO" id="GO:0043138">
    <property type="term" value="F:3'-5' DNA helicase activity"/>
    <property type="evidence" value="ECO:0007669"/>
    <property type="project" value="UniProtKB-EC"/>
</dbReference>
<evidence type="ECO:0000313" key="21">
    <source>
        <dbReference type="EMBL" id="SDE48755.1"/>
    </source>
</evidence>
<dbReference type="Gene3D" id="1.10.486.10">
    <property type="entry name" value="PCRA, domain 4"/>
    <property type="match status" value="2"/>
</dbReference>
<feature type="compositionally biased region" description="Low complexity" evidence="17">
    <location>
        <begin position="837"/>
        <end position="872"/>
    </location>
</feature>
<feature type="region of interest" description="Disordered" evidence="17">
    <location>
        <begin position="835"/>
        <end position="884"/>
    </location>
</feature>
<evidence type="ECO:0000259" key="19">
    <source>
        <dbReference type="PROSITE" id="PS51217"/>
    </source>
</evidence>
<dbReference type="GO" id="GO:0000725">
    <property type="term" value="P:recombinational repair"/>
    <property type="evidence" value="ECO:0007669"/>
    <property type="project" value="TreeGrafter"/>
</dbReference>
<keyword evidence="2" id="KW-0540">Nuclease</keyword>
<reference evidence="21" key="1">
    <citation type="submission" date="2016-10" db="EMBL/GenBank/DDBJ databases">
        <authorList>
            <person name="de Groot N.N."/>
        </authorList>
    </citation>
    <scope>NUCLEOTIDE SEQUENCE [LARGE SCALE GENOMIC DNA]</scope>
    <source>
        <strain evidence="21">DSM 20639</strain>
    </source>
</reference>
<evidence type="ECO:0000313" key="22">
    <source>
        <dbReference type="Proteomes" id="UP000182744"/>
    </source>
</evidence>
<feature type="region of interest" description="Disordered" evidence="17">
    <location>
        <begin position="107"/>
        <end position="128"/>
    </location>
</feature>
<dbReference type="EC" id="5.6.2.4" evidence="13"/>
<feature type="domain" description="UvrD-like helicase C-terminal" evidence="19">
    <location>
        <begin position="571"/>
        <end position="1028"/>
    </location>
</feature>
<dbReference type="PANTHER" id="PTHR11070">
    <property type="entry name" value="UVRD / RECB / PCRA DNA HELICASE FAMILY MEMBER"/>
    <property type="match status" value="1"/>
</dbReference>